<evidence type="ECO:0000259" key="2">
    <source>
        <dbReference type="PROSITE" id="PS50181"/>
    </source>
</evidence>
<name>A0A178VZ71_ARATH</name>
<dbReference type="Pfam" id="PF00646">
    <property type="entry name" value="F-box"/>
    <property type="match status" value="1"/>
</dbReference>
<reference evidence="4" key="1">
    <citation type="journal article" date="2016" name="Proc. Natl. Acad. Sci. U.S.A.">
        <title>Chromosome-level assembly of Arabidopsis thaliana Ler reveals the extent of translocation and inversion polymorphisms.</title>
        <authorList>
            <person name="Zapata L."/>
            <person name="Ding J."/>
            <person name="Willing E.M."/>
            <person name="Hartwig B."/>
            <person name="Bezdan D."/>
            <person name="Jiao W.B."/>
            <person name="Patel V."/>
            <person name="Velikkakam James G."/>
            <person name="Koornneef M."/>
            <person name="Ossowski S."/>
            <person name="Schneeberger K."/>
        </authorList>
    </citation>
    <scope>NUCLEOTIDE SEQUENCE [LARGE SCALE GENOMIC DNA]</scope>
    <source>
        <strain evidence="4">cv. Landsberg erecta</strain>
    </source>
</reference>
<dbReference type="ExpressionAtlas" id="A0A178VZ71">
    <property type="expression patterns" value="baseline and differential"/>
</dbReference>
<evidence type="ECO:0000313" key="3">
    <source>
        <dbReference type="EMBL" id="OAP11258.1"/>
    </source>
</evidence>
<dbReference type="PROSITE" id="PS50181">
    <property type="entry name" value="FBOX"/>
    <property type="match status" value="1"/>
</dbReference>
<feature type="compositionally biased region" description="Basic residues" evidence="1">
    <location>
        <begin position="1"/>
        <end position="12"/>
    </location>
</feature>
<dbReference type="AlphaFoldDB" id="A0A178VZ71"/>
<evidence type="ECO:0000256" key="1">
    <source>
        <dbReference type="SAM" id="MobiDB-lite"/>
    </source>
</evidence>
<dbReference type="Proteomes" id="UP000078284">
    <property type="component" value="Chromosome 2"/>
</dbReference>
<dbReference type="CDD" id="cd22157">
    <property type="entry name" value="F-box_AtFBW1-like"/>
    <property type="match status" value="1"/>
</dbReference>
<protein>
    <recommendedName>
        <fullName evidence="2">F-box domain-containing protein</fullName>
    </recommendedName>
</protein>
<dbReference type="InterPro" id="IPR001810">
    <property type="entry name" value="F-box_dom"/>
</dbReference>
<dbReference type="NCBIfam" id="TIGR01640">
    <property type="entry name" value="F_box_assoc_1"/>
    <property type="match status" value="1"/>
</dbReference>
<dbReference type="SMART" id="SM00256">
    <property type="entry name" value="FBOX"/>
    <property type="match status" value="1"/>
</dbReference>
<feature type="region of interest" description="Disordered" evidence="1">
    <location>
        <begin position="1"/>
        <end position="21"/>
    </location>
</feature>
<gene>
    <name evidence="3" type="ordered locus">AXX17_At2g38060</name>
</gene>
<evidence type="ECO:0000313" key="4">
    <source>
        <dbReference type="Proteomes" id="UP000078284"/>
    </source>
</evidence>
<dbReference type="InterPro" id="IPR013187">
    <property type="entry name" value="F-box-assoc_dom_typ3"/>
</dbReference>
<comment type="caution">
    <text evidence="3">The sequence shown here is derived from an EMBL/GenBank/DDBJ whole genome shotgun (WGS) entry which is preliminary data.</text>
</comment>
<dbReference type="PANTHER" id="PTHR31111">
    <property type="entry name" value="BNAA05G37150D PROTEIN-RELATED"/>
    <property type="match status" value="1"/>
</dbReference>
<dbReference type="PANTHER" id="PTHR31111:SF14">
    <property type="entry name" value="F-BOX ASSOCIATED DOMAIN-CONTAINING PROTEIN"/>
    <property type="match status" value="1"/>
</dbReference>
<dbReference type="Gene3D" id="1.20.1280.50">
    <property type="match status" value="1"/>
</dbReference>
<dbReference type="InterPro" id="IPR017451">
    <property type="entry name" value="F-box-assoc_interact_dom"/>
</dbReference>
<organism evidence="3 4">
    <name type="scientific">Arabidopsis thaliana</name>
    <name type="common">Mouse-ear cress</name>
    <dbReference type="NCBI Taxonomy" id="3702"/>
    <lineage>
        <taxon>Eukaryota</taxon>
        <taxon>Viridiplantae</taxon>
        <taxon>Streptophyta</taxon>
        <taxon>Embryophyta</taxon>
        <taxon>Tracheophyta</taxon>
        <taxon>Spermatophyta</taxon>
        <taxon>Magnoliopsida</taxon>
        <taxon>eudicotyledons</taxon>
        <taxon>Gunneridae</taxon>
        <taxon>Pentapetalae</taxon>
        <taxon>rosids</taxon>
        <taxon>malvids</taxon>
        <taxon>Brassicales</taxon>
        <taxon>Brassicaceae</taxon>
        <taxon>Camelineae</taxon>
        <taxon>Arabidopsis</taxon>
    </lineage>
</organism>
<dbReference type="EMBL" id="LUHQ01000002">
    <property type="protein sequence ID" value="OAP11258.1"/>
    <property type="molecule type" value="Genomic_DNA"/>
</dbReference>
<dbReference type="SUPFAM" id="SSF81383">
    <property type="entry name" value="F-box domain"/>
    <property type="match status" value="1"/>
</dbReference>
<proteinExistence type="predicted"/>
<feature type="domain" description="F-box" evidence="2">
    <location>
        <begin position="68"/>
        <end position="118"/>
    </location>
</feature>
<accession>A0A178VZ71</accession>
<dbReference type="Pfam" id="PF08268">
    <property type="entry name" value="FBA_3"/>
    <property type="match status" value="1"/>
</dbReference>
<dbReference type="InterPro" id="IPR036047">
    <property type="entry name" value="F-box-like_dom_sf"/>
</dbReference>
<sequence length="454" mass="51861">MIVKKVKRRRRDLKQAAESEQEECQSVPQVVSLRDSDQLQIMDEKGDNSLALLPAKLPMRMCSTRERRKYTCEIPPDLLMEIVMRLPAKSMVRFKCISKQWSSLISCRYFCNSLFTSVTRQKQPHIHMCLVDHGGQRVLLSLSSTSPDNTCYVVDQDLSLTGMGGFFLNLVRGLLCFSVREKACIYNPTTRQRLTLPAIKSDIIALKDERKNIRYYIGHDPVNDQYKLVCTIGISSAFFTNLKSEHWVFVLEAGGSWRKVRTLESYHPHAPSTVGQFINGSVVYYMAWLDMDTCAVVSFDITSEELTTIIVTLEAGDVALPAGRMKAGLIQYHGEIAVFDHTHLKEKFLVDLWVLKDAGMKKWSKKRLVLQPCQKHLVHDDIELVVKGTTQDGKVILAPVNMCSQLYILCYDMGSNDLRKVEIKGVPDIWFDKECYFDLKYSVDESEDVIYLET</sequence>